<comment type="caution">
    <text evidence="2">The sequence shown here is derived from an EMBL/GenBank/DDBJ whole genome shotgun (WGS) entry which is preliminary data.</text>
</comment>
<keyword evidence="3" id="KW-1185">Reference proteome</keyword>
<evidence type="ECO:0000256" key="1">
    <source>
        <dbReference type="SAM" id="SignalP"/>
    </source>
</evidence>
<sequence>MPKALYRTGALLALALLAGCAGIAPVVTHQDLDVDFYRTSILNAATVDGTLPATVVGAPVAGAGAADALAPLRLPATINAHRLVPGKDEGVRLVILYHPKAAAAGDRACAPADSLAPLVTAPAAGAAFTAQVVLCQGRRRVSTALVTGPAIAGLADPAYADTLMAALVTILPSLPIRGFTIIN</sequence>
<dbReference type="EMBL" id="QGLF01000001">
    <property type="protein sequence ID" value="PWR23881.1"/>
    <property type="molecule type" value="Genomic_DNA"/>
</dbReference>
<proteinExistence type="predicted"/>
<feature type="signal peptide" evidence="1">
    <location>
        <begin position="1"/>
        <end position="23"/>
    </location>
</feature>
<evidence type="ECO:0000313" key="2">
    <source>
        <dbReference type="EMBL" id="PWR23881.1"/>
    </source>
</evidence>
<dbReference type="PROSITE" id="PS51257">
    <property type="entry name" value="PROKAR_LIPOPROTEIN"/>
    <property type="match status" value="1"/>
</dbReference>
<reference evidence="3" key="1">
    <citation type="submission" date="2018-05" db="EMBL/GenBank/DDBJ databases">
        <title>Zavarzinia sp. HR-AS.</title>
        <authorList>
            <person name="Lee Y."/>
            <person name="Jeon C.O."/>
        </authorList>
    </citation>
    <scope>NUCLEOTIDE SEQUENCE [LARGE SCALE GENOMIC DNA]</scope>
    <source>
        <strain evidence="3">DSM 1231</strain>
    </source>
</reference>
<gene>
    <name evidence="2" type="ORF">DKG75_04840</name>
</gene>
<keyword evidence="1" id="KW-0732">Signal</keyword>
<dbReference type="Proteomes" id="UP000246077">
    <property type="component" value="Unassembled WGS sequence"/>
</dbReference>
<feature type="chain" id="PRO_5016452009" description="DUF3124 domain-containing protein" evidence="1">
    <location>
        <begin position="24"/>
        <end position="183"/>
    </location>
</feature>
<accession>A0A317EB07</accession>
<organism evidence="2 3">
    <name type="scientific">Zavarzinia compransoris</name>
    <dbReference type="NCBI Taxonomy" id="1264899"/>
    <lineage>
        <taxon>Bacteria</taxon>
        <taxon>Pseudomonadati</taxon>
        <taxon>Pseudomonadota</taxon>
        <taxon>Alphaproteobacteria</taxon>
        <taxon>Rhodospirillales</taxon>
        <taxon>Zavarziniaceae</taxon>
        <taxon>Zavarzinia</taxon>
    </lineage>
</organism>
<dbReference type="RefSeq" id="WP_109919912.1">
    <property type="nucleotide sequence ID" value="NZ_QGLF01000001.1"/>
</dbReference>
<name>A0A317EB07_9PROT</name>
<evidence type="ECO:0008006" key="4">
    <source>
        <dbReference type="Google" id="ProtNLM"/>
    </source>
</evidence>
<dbReference type="AlphaFoldDB" id="A0A317EB07"/>
<evidence type="ECO:0000313" key="3">
    <source>
        <dbReference type="Proteomes" id="UP000246077"/>
    </source>
</evidence>
<protein>
    <recommendedName>
        <fullName evidence="4">DUF3124 domain-containing protein</fullName>
    </recommendedName>
</protein>